<dbReference type="EMBL" id="CP045096">
    <property type="protein sequence ID" value="QFR01001.1"/>
    <property type="molecule type" value="Genomic_DNA"/>
</dbReference>
<evidence type="ECO:0000259" key="5">
    <source>
        <dbReference type="PROSITE" id="PS01124"/>
    </source>
</evidence>
<dbReference type="PANTHER" id="PTHR46796">
    <property type="entry name" value="HTH-TYPE TRANSCRIPTIONAL ACTIVATOR RHAS-RELATED"/>
    <property type="match status" value="1"/>
</dbReference>
<dbReference type="Proteomes" id="UP000327294">
    <property type="component" value="Chromosome"/>
</dbReference>
<proteinExistence type="predicted"/>
<dbReference type="PROSITE" id="PS01124">
    <property type="entry name" value="HTH_ARAC_FAMILY_2"/>
    <property type="match status" value="1"/>
</dbReference>
<evidence type="ECO:0000313" key="6">
    <source>
        <dbReference type="EMBL" id="QFR01001.1"/>
    </source>
</evidence>
<keyword evidence="7" id="KW-1185">Reference proteome</keyword>
<dbReference type="PANTHER" id="PTHR46796:SF6">
    <property type="entry name" value="ARAC SUBFAMILY"/>
    <property type="match status" value="1"/>
</dbReference>
<sequence>MSRSDTSAIGAAADLRISVLDLGPGLDGTTAELPGDGRPGAGAYRLTARASGAYLLVGVRGTGIPPAARTPDVSLRPGDICFYDADHPPRLDFPTHARLKVLLVPREELGLADGELRRVVATPVARSSRLGTLLSPFLSELADTAVSAEPLVGELLARNAVNLLATLATEQSGRTMTDPPAIPSTPGTPGTPGGPGAPSGRSPLVARVLRFIDEHLADADLSPEVIAGAHHISVRYLHKLFQDEGTTVGRWIQRRRLEECRRDLVLGIRNRRTIASVAGRWGFLSATHFSRVFRAAYGMSPSEWRDAAAPLASRPPRLSPPRARR</sequence>
<keyword evidence="3" id="KW-0804">Transcription</keyword>
<keyword evidence="1" id="KW-0805">Transcription regulation</keyword>
<gene>
    <name evidence="6" type="ORF">F9278_37890</name>
</gene>
<dbReference type="AlphaFoldDB" id="A0A5P8KDA5"/>
<feature type="domain" description="HTH araC/xylS-type" evidence="5">
    <location>
        <begin position="206"/>
        <end position="307"/>
    </location>
</feature>
<dbReference type="RefSeq" id="WP_152172321.1">
    <property type="nucleotide sequence ID" value="NZ_CP045096.1"/>
</dbReference>
<dbReference type="InterPro" id="IPR050204">
    <property type="entry name" value="AraC_XylS_family_regulators"/>
</dbReference>
<dbReference type="Pfam" id="PF14525">
    <property type="entry name" value="AraC_binding_2"/>
    <property type="match status" value="1"/>
</dbReference>
<dbReference type="SUPFAM" id="SSF46689">
    <property type="entry name" value="Homeodomain-like"/>
    <property type="match status" value="1"/>
</dbReference>
<dbReference type="InterPro" id="IPR018060">
    <property type="entry name" value="HTH_AraC"/>
</dbReference>
<keyword evidence="2" id="KW-0238">DNA-binding</keyword>
<dbReference type="Pfam" id="PF12833">
    <property type="entry name" value="HTH_18"/>
    <property type="match status" value="1"/>
</dbReference>
<feature type="region of interest" description="Disordered" evidence="4">
    <location>
        <begin position="306"/>
        <end position="325"/>
    </location>
</feature>
<evidence type="ECO:0000313" key="7">
    <source>
        <dbReference type="Proteomes" id="UP000327294"/>
    </source>
</evidence>
<feature type="compositionally biased region" description="Low complexity" evidence="4">
    <location>
        <begin position="307"/>
        <end position="316"/>
    </location>
</feature>
<dbReference type="SMART" id="SM00342">
    <property type="entry name" value="HTH_ARAC"/>
    <property type="match status" value="1"/>
</dbReference>
<evidence type="ECO:0000256" key="2">
    <source>
        <dbReference type="ARBA" id="ARBA00023125"/>
    </source>
</evidence>
<reference evidence="6 7" key="1">
    <citation type="submission" date="2019-10" db="EMBL/GenBank/DDBJ databases">
        <title>Streptomyces sp. strain GY16 isolated from leaves of Broussonetia papyrifera.</title>
        <authorList>
            <person name="Mo P."/>
        </authorList>
    </citation>
    <scope>NUCLEOTIDE SEQUENCE [LARGE SCALE GENOMIC DNA]</scope>
    <source>
        <strain evidence="6 7">GY16</strain>
    </source>
</reference>
<name>A0A5P8KDA5_9ACTN</name>
<evidence type="ECO:0000256" key="4">
    <source>
        <dbReference type="SAM" id="MobiDB-lite"/>
    </source>
</evidence>
<dbReference type="InterPro" id="IPR035418">
    <property type="entry name" value="AraC-bd_2"/>
</dbReference>
<dbReference type="GO" id="GO:0003700">
    <property type="term" value="F:DNA-binding transcription factor activity"/>
    <property type="evidence" value="ECO:0007669"/>
    <property type="project" value="InterPro"/>
</dbReference>
<organism evidence="6 7">
    <name type="scientific">Streptomyces phaeolivaceus</name>
    <dbReference type="NCBI Taxonomy" id="2653200"/>
    <lineage>
        <taxon>Bacteria</taxon>
        <taxon>Bacillati</taxon>
        <taxon>Actinomycetota</taxon>
        <taxon>Actinomycetes</taxon>
        <taxon>Kitasatosporales</taxon>
        <taxon>Streptomycetaceae</taxon>
        <taxon>Streptomyces</taxon>
    </lineage>
</organism>
<feature type="region of interest" description="Disordered" evidence="4">
    <location>
        <begin position="170"/>
        <end position="200"/>
    </location>
</feature>
<accession>A0A5P8KDA5</accession>
<evidence type="ECO:0000256" key="1">
    <source>
        <dbReference type="ARBA" id="ARBA00023015"/>
    </source>
</evidence>
<dbReference type="PRINTS" id="PR00032">
    <property type="entry name" value="HTHARAC"/>
</dbReference>
<dbReference type="KEGG" id="sphv:F9278_37890"/>
<dbReference type="InterPro" id="IPR009057">
    <property type="entry name" value="Homeodomain-like_sf"/>
</dbReference>
<dbReference type="Gene3D" id="1.10.10.60">
    <property type="entry name" value="Homeodomain-like"/>
    <property type="match status" value="1"/>
</dbReference>
<dbReference type="InterPro" id="IPR020449">
    <property type="entry name" value="Tscrpt_reg_AraC-type_HTH"/>
</dbReference>
<dbReference type="GO" id="GO:0043565">
    <property type="term" value="F:sequence-specific DNA binding"/>
    <property type="evidence" value="ECO:0007669"/>
    <property type="project" value="InterPro"/>
</dbReference>
<protein>
    <submittedName>
        <fullName evidence="6">Helix-turn-helix domain-containing protein</fullName>
    </submittedName>
</protein>
<evidence type="ECO:0000256" key="3">
    <source>
        <dbReference type="ARBA" id="ARBA00023163"/>
    </source>
</evidence>